<keyword evidence="2" id="KW-1185">Reference proteome</keyword>
<dbReference type="EMBL" id="KQ980002">
    <property type="protein sequence ID" value="KYN18247.1"/>
    <property type="molecule type" value="Genomic_DNA"/>
</dbReference>
<proteinExistence type="predicted"/>
<sequence length="133" mass="15453">YLREEIDEYFLTLNAIITDILQDINCISEHLTFVKEGKLHPGITPINEIVTSLKEAQLHLPQGPHFSFRTLESNWLEIEKCITVSTYYDEPNIHTILKFPLIFHPKYDILKVIPLPTLDHDNVLTLTEIDQTI</sequence>
<name>A0A151J5J2_9HYME</name>
<dbReference type="STRING" id="471704.A0A151J5J2"/>
<accession>A0A151J5J2</accession>
<gene>
    <name evidence="1" type="ORF">ALC57_09440</name>
</gene>
<protein>
    <submittedName>
        <fullName evidence="1">Uncharacterized protein</fullName>
    </submittedName>
</protein>
<organism evidence="1 2">
    <name type="scientific">Trachymyrmex cornetzi</name>
    <dbReference type="NCBI Taxonomy" id="471704"/>
    <lineage>
        <taxon>Eukaryota</taxon>
        <taxon>Metazoa</taxon>
        <taxon>Ecdysozoa</taxon>
        <taxon>Arthropoda</taxon>
        <taxon>Hexapoda</taxon>
        <taxon>Insecta</taxon>
        <taxon>Pterygota</taxon>
        <taxon>Neoptera</taxon>
        <taxon>Endopterygota</taxon>
        <taxon>Hymenoptera</taxon>
        <taxon>Apocrita</taxon>
        <taxon>Aculeata</taxon>
        <taxon>Formicoidea</taxon>
        <taxon>Formicidae</taxon>
        <taxon>Myrmicinae</taxon>
        <taxon>Trachymyrmex</taxon>
    </lineage>
</organism>
<dbReference type="Proteomes" id="UP000078492">
    <property type="component" value="Unassembled WGS sequence"/>
</dbReference>
<reference evidence="1 2" key="1">
    <citation type="submission" date="2015-09" db="EMBL/GenBank/DDBJ databases">
        <title>Trachymyrmex cornetzi WGS genome.</title>
        <authorList>
            <person name="Nygaard S."/>
            <person name="Hu H."/>
            <person name="Boomsma J."/>
            <person name="Zhang G."/>
        </authorList>
    </citation>
    <scope>NUCLEOTIDE SEQUENCE [LARGE SCALE GENOMIC DNA]</scope>
    <source>
        <strain evidence="1">Tcor2-1</strain>
        <tissue evidence="1">Whole body</tissue>
    </source>
</reference>
<evidence type="ECO:0000313" key="1">
    <source>
        <dbReference type="EMBL" id="KYN18247.1"/>
    </source>
</evidence>
<evidence type="ECO:0000313" key="2">
    <source>
        <dbReference type="Proteomes" id="UP000078492"/>
    </source>
</evidence>
<dbReference type="AlphaFoldDB" id="A0A151J5J2"/>
<feature type="non-terminal residue" evidence="1">
    <location>
        <position position="1"/>
    </location>
</feature>